<protein>
    <recommendedName>
        <fullName evidence="4">Ig-like domain-containing protein</fullName>
    </recommendedName>
</protein>
<keyword evidence="1" id="KW-0732">Signal</keyword>
<accession>A0ABS1MDV3</accession>
<name>A0ABS1MDV3_9NOCA</name>
<sequence>MIRTILITTSAALLTLAVGACTGEQGPIVVAPVTASAVAGATAQATATATATDQPPPTAAASECAYDDPAAIDEPLPGGYEIADLTAGDATAQIWTAEANGTQYWWARGVSGSGYLTATWGPGSEIAYTCVRGPGAVRTPAIPWKLPGATQGSLPNSLQFCLSAWSAAEPACWSYS</sequence>
<proteinExistence type="predicted"/>
<evidence type="ECO:0000256" key="1">
    <source>
        <dbReference type="SAM" id="SignalP"/>
    </source>
</evidence>
<evidence type="ECO:0000313" key="2">
    <source>
        <dbReference type="EMBL" id="MBL1077904.1"/>
    </source>
</evidence>
<gene>
    <name evidence="2" type="ORF">JK358_26210</name>
</gene>
<dbReference type="RefSeq" id="WP_201952034.1">
    <property type="nucleotide sequence ID" value="NZ_JAERRJ010000010.1"/>
</dbReference>
<dbReference type="Proteomes" id="UP000602198">
    <property type="component" value="Unassembled WGS sequence"/>
</dbReference>
<dbReference type="PROSITE" id="PS51257">
    <property type="entry name" value="PROKAR_LIPOPROTEIN"/>
    <property type="match status" value="1"/>
</dbReference>
<dbReference type="EMBL" id="JAERRJ010000010">
    <property type="protein sequence ID" value="MBL1077904.1"/>
    <property type="molecule type" value="Genomic_DNA"/>
</dbReference>
<evidence type="ECO:0008006" key="4">
    <source>
        <dbReference type="Google" id="ProtNLM"/>
    </source>
</evidence>
<keyword evidence="3" id="KW-1185">Reference proteome</keyword>
<feature type="chain" id="PRO_5045166158" description="Ig-like domain-containing protein" evidence="1">
    <location>
        <begin position="21"/>
        <end position="176"/>
    </location>
</feature>
<feature type="signal peptide" evidence="1">
    <location>
        <begin position="1"/>
        <end position="20"/>
    </location>
</feature>
<evidence type="ECO:0000313" key="3">
    <source>
        <dbReference type="Proteomes" id="UP000602198"/>
    </source>
</evidence>
<reference evidence="2 3" key="1">
    <citation type="submission" date="2021-01" db="EMBL/GenBank/DDBJ databases">
        <title>WGS of actinomycetes isolated from Thailand.</title>
        <authorList>
            <person name="Thawai C."/>
        </authorList>
    </citation>
    <scope>NUCLEOTIDE SEQUENCE [LARGE SCALE GENOMIC DNA]</scope>
    <source>
        <strain evidence="2 3">LPG 2</strain>
    </source>
</reference>
<comment type="caution">
    <text evidence="2">The sequence shown here is derived from an EMBL/GenBank/DDBJ whole genome shotgun (WGS) entry which is preliminary data.</text>
</comment>
<organism evidence="2 3">
    <name type="scientific">Nocardia acididurans</name>
    <dbReference type="NCBI Taxonomy" id="2802282"/>
    <lineage>
        <taxon>Bacteria</taxon>
        <taxon>Bacillati</taxon>
        <taxon>Actinomycetota</taxon>
        <taxon>Actinomycetes</taxon>
        <taxon>Mycobacteriales</taxon>
        <taxon>Nocardiaceae</taxon>
        <taxon>Nocardia</taxon>
    </lineage>
</organism>